<sequence length="134" mass="14868">MTSTQQAPIMFRNTMRVDPERFEAFREAIAKAVAFTEQHAPQLMVEVYLDAEGSRADSFQLYPDSAAVLEHWRISDPHIREVMEYSTVLGLDVYGDPDAAVRDGLDSFSSEAGVPVAFHPRVAGFTRPAPAPAR</sequence>
<protein>
    <recommendedName>
        <fullName evidence="3">ABM domain-containing protein</fullName>
    </recommendedName>
</protein>
<dbReference type="SUPFAM" id="SSF54909">
    <property type="entry name" value="Dimeric alpha+beta barrel"/>
    <property type="match status" value="1"/>
</dbReference>
<name>A0ABU2KSA8_9ACTN</name>
<dbReference type="RefSeq" id="WP_311544637.1">
    <property type="nucleotide sequence ID" value="NZ_JAVREK010000006.1"/>
</dbReference>
<comment type="caution">
    <text evidence="1">The sequence shown here is derived from an EMBL/GenBank/DDBJ whole genome shotgun (WGS) entry which is preliminary data.</text>
</comment>
<organism evidence="1 2">
    <name type="scientific">Streptomonospora wellingtoniae</name>
    <dbReference type="NCBI Taxonomy" id="3075544"/>
    <lineage>
        <taxon>Bacteria</taxon>
        <taxon>Bacillati</taxon>
        <taxon>Actinomycetota</taxon>
        <taxon>Actinomycetes</taxon>
        <taxon>Streptosporangiales</taxon>
        <taxon>Nocardiopsidaceae</taxon>
        <taxon>Streptomonospora</taxon>
    </lineage>
</organism>
<evidence type="ECO:0008006" key="3">
    <source>
        <dbReference type="Google" id="ProtNLM"/>
    </source>
</evidence>
<dbReference type="EMBL" id="JAVREK010000006">
    <property type="protein sequence ID" value="MDT0302154.1"/>
    <property type="molecule type" value="Genomic_DNA"/>
</dbReference>
<proteinExistence type="predicted"/>
<dbReference type="Proteomes" id="UP001183226">
    <property type="component" value="Unassembled WGS sequence"/>
</dbReference>
<dbReference type="Gene3D" id="3.30.70.100">
    <property type="match status" value="1"/>
</dbReference>
<evidence type="ECO:0000313" key="1">
    <source>
        <dbReference type="EMBL" id="MDT0302154.1"/>
    </source>
</evidence>
<reference evidence="2" key="1">
    <citation type="submission" date="2023-07" db="EMBL/GenBank/DDBJ databases">
        <title>30 novel species of actinomycetes from the DSMZ collection.</title>
        <authorList>
            <person name="Nouioui I."/>
        </authorList>
    </citation>
    <scope>NUCLEOTIDE SEQUENCE [LARGE SCALE GENOMIC DNA]</scope>
    <source>
        <strain evidence="2">DSM 45055</strain>
    </source>
</reference>
<accession>A0ABU2KSA8</accession>
<keyword evidence="2" id="KW-1185">Reference proteome</keyword>
<evidence type="ECO:0000313" key="2">
    <source>
        <dbReference type="Proteomes" id="UP001183226"/>
    </source>
</evidence>
<gene>
    <name evidence="1" type="ORF">RM446_08525</name>
</gene>
<dbReference type="InterPro" id="IPR011008">
    <property type="entry name" value="Dimeric_a/b-barrel"/>
</dbReference>